<feature type="domain" description="ABC transmembrane type-1" evidence="10">
    <location>
        <begin position="33"/>
        <end position="316"/>
    </location>
</feature>
<evidence type="ECO:0000256" key="6">
    <source>
        <dbReference type="ARBA" id="ARBA00023136"/>
    </source>
</evidence>
<dbReference type="PROSITE" id="PS00211">
    <property type="entry name" value="ABC_TRANSPORTER_1"/>
    <property type="match status" value="2"/>
</dbReference>
<feature type="transmembrane region" description="Helical" evidence="8">
    <location>
        <begin position="865"/>
        <end position="885"/>
    </location>
</feature>
<comment type="caution">
    <text evidence="11">The sequence shown here is derived from an EMBL/GenBank/DDBJ whole genome shotgun (WGS) entry which is preliminary data.</text>
</comment>
<keyword evidence="4" id="KW-0067">ATP-binding</keyword>
<dbReference type="EMBL" id="BAAAQD010000001">
    <property type="protein sequence ID" value="GAA1499836.1"/>
    <property type="molecule type" value="Genomic_DNA"/>
</dbReference>
<dbReference type="Gene3D" id="1.20.1560.10">
    <property type="entry name" value="ABC transporter type 1, transmembrane domain"/>
    <property type="match status" value="2"/>
</dbReference>
<evidence type="ECO:0008006" key="13">
    <source>
        <dbReference type="Google" id="ProtNLM"/>
    </source>
</evidence>
<dbReference type="Pfam" id="PF00664">
    <property type="entry name" value="ABC_membrane"/>
    <property type="match status" value="1"/>
</dbReference>
<evidence type="ECO:0000313" key="12">
    <source>
        <dbReference type="Proteomes" id="UP001501470"/>
    </source>
</evidence>
<dbReference type="NCBIfam" id="TIGR02857">
    <property type="entry name" value="CydD"/>
    <property type="match status" value="1"/>
</dbReference>
<evidence type="ECO:0000256" key="7">
    <source>
        <dbReference type="SAM" id="MobiDB-lite"/>
    </source>
</evidence>
<feature type="transmembrane region" description="Helical" evidence="8">
    <location>
        <begin position="641"/>
        <end position="665"/>
    </location>
</feature>
<dbReference type="InterPro" id="IPR014216">
    <property type="entry name" value="ABC_transptr_CydD"/>
</dbReference>
<dbReference type="SUPFAM" id="SSF52540">
    <property type="entry name" value="P-loop containing nucleoside triphosphate hydrolases"/>
    <property type="match status" value="2"/>
</dbReference>
<dbReference type="InterPro" id="IPR036640">
    <property type="entry name" value="ABC1_TM_sf"/>
</dbReference>
<feature type="region of interest" description="Disordered" evidence="7">
    <location>
        <begin position="1"/>
        <end position="22"/>
    </location>
</feature>
<dbReference type="InterPro" id="IPR003439">
    <property type="entry name" value="ABC_transporter-like_ATP-bd"/>
</dbReference>
<evidence type="ECO:0000256" key="4">
    <source>
        <dbReference type="ARBA" id="ARBA00022840"/>
    </source>
</evidence>
<keyword evidence="5 8" id="KW-1133">Transmembrane helix</keyword>
<feature type="transmembrane region" description="Helical" evidence="8">
    <location>
        <begin position="253"/>
        <end position="274"/>
    </location>
</feature>
<dbReference type="RefSeq" id="WP_344498795.1">
    <property type="nucleotide sequence ID" value="NZ_BAAAQD010000001.1"/>
</dbReference>
<sequence>MTSVAGTAVAEGGRRSRGPVDPRLLRHARSSRAGIALLAVIGAAQAAATVGLAVVVTGIVVGLAAAEPVGAGALAALAGVYAARAALTWAEQVAGRRTAARVTDELRRSVLAAALRRGPAWVAGHGSGRLVAVLGGGIDALRPWFSGYLPSLVLGVALPPLVVAAMLFADPASAVVVLVTLPLVPLLGALIGWATQRRAQERWQASARLAGHFLDAVRGIATLRLYGRAERQTAAVARMTDAHRAATVRVLRVAFLSSTALDLVGTLSVGLVAVEAGLRVAAGHLDLGPALLVILLAPEAYRPLREVAARFHASADAAAVIADVDRILTDADAGPRSTAVGEGPGLVAAGVRVRHPGAAVDALRLPTLAVHSGELVALRGPSGAGKTTTLRVLAGLQPVSAGSVDVGGGQPLYLPQDPTLPHARTVAEAVALDGETRPADAVVLGALRTVGLDTEILAMPGGLDTPLGERGQGLSSGQRQRLALARLLRQAAAAPAVVLLDEPTAHLDAAAERRAVAELHALAARGCAVLVVAHRPAVLAAADRTVAVTPPTRHAPPSAAPATVLSPAPPAAVLSAVPPAAVLSAVPPAAVLSAVPRAAALSAVPPAIAPVPDGAGASAADPHPARTDDAPRGRGWLRSPAVAVGLGAGSWIAGLTLIAAAVWLLVRAAQLPPVLTLSGAVVLVRGSAVARPLLRYLERLVSHEVAFARLGAWRAEVYAALVPRVPGPALHRRGDLLSRVVDDVDARVDGVLRGRLPAYAVGVALAAAVLAAATVDPAAATALAAGLAVAALLAPWLAARHAARADAATGKARAELRDAVVETVEGVEDLATRDPAAALAVPGRRSRTLSRLEARAASTAGTASALAQVGCGLAVLGVALAAAAGGHSGEVAAMLLLGAVALAEPVLTLPDAAIARRAAAGATGRLAAVAALPRPAAPAAVSAVAPSTGDGAAVGDDPTLTGAAIARRAAAGATGRLAAVAALPRPAAPSTGDAAAVGDDLTLTVEHLAAGWDPRRAPALRGLDLRLPPGRRVAVLGASGSGKSTLAAVLVRMLDPREGRVTLGGVDLRDLPDAVLRSTIGLVGDAADHVFATTVRQNLLLARPAATDDELRAALAGARLGPWLGSLPEGLDSWLGEGGATISGGQRRRLAMARALLAGPRVLVLDEPTEGLDEQEAAALMADLLDAAAGRTVLLLTHRHDGLEHVDEVYDLVGGRLTARAGAPARLSAPPRPAQEAVTAARCG</sequence>
<keyword evidence="12" id="KW-1185">Reference proteome</keyword>
<feature type="compositionally biased region" description="Basic and acidic residues" evidence="7">
    <location>
        <begin position="623"/>
        <end position="632"/>
    </location>
</feature>
<evidence type="ECO:0000256" key="2">
    <source>
        <dbReference type="ARBA" id="ARBA00022692"/>
    </source>
</evidence>
<feature type="transmembrane region" description="Helical" evidence="8">
    <location>
        <begin position="756"/>
        <end position="773"/>
    </location>
</feature>
<accession>A0ABN1ZJ66</accession>
<feature type="domain" description="ABC transporter" evidence="9">
    <location>
        <begin position="346"/>
        <end position="575"/>
    </location>
</feature>
<feature type="domain" description="ABC transmembrane type-1" evidence="10">
    <location>
        <begin position="641"/>
        <end position="831"/>
    </location>
</feature>
<feature type="compositionally biased region" description="Basic and acidic residues" evidence="7">
    <location>
        <begin position="12"/>
        <end position="22"/>
    </location>
</feature>
<evidence type="ECO:0000256" key="5">
    <source>
        <dbReference type="ARBA" id="ARBA00022989"/>
    </source>
</evidence>
<evidence type="ECO:0000313" key="11">
    <source>
        <dbReference type="EMBL" id="GAA1499836.1"/>
    </source>
</evidence>
<evidence type="ECO:0000256" key="3">
    <source>
        <dbReference type="ARBA" id="ARBA00022741"/>
    </source>
</evidence>
<feature type="transmembrane region" description="Helical" evidence="8">
    <location>
        <begin position="779"/>
        <end position="799"/>
    </location>
</feature>
<proteinExistence type="predicted"/>
<dbReference type="SMART" id="SM00382">
    <property type="entry name" value="AAA"/>
    <property type="match status" value="2"/>
</dbReference>
<feature type="transmembrane region" description="Helical" evidence="8">
    <location>
        <begin position="33"/>
        <end position="63"/>
    </location>
</feature>
<dbReference type="PANTHER" id="PTHR24221">
    <property type="entry name" value="ATP-BINDING CASSETTE SUB-FAMILY B"/>
    <property type="match status" value="1"/>
</dbReference>
<feature type="domain" description="ABC transporter" evidence="9">
    <location>
        <begin position="1003"/>
        <end position="1239"/>
    </location>
</feature>
<dbReference type="Pfam" id="PF00005">
    <property type="entry name" value="ABC_tran"/>
    <property type="match status" value="2"/>
</dbReference>
<name>A0ABN1ZJ66_9ACTN</name>
<evidence type="ECO:0000256" key="1">
    <source>
        <dbReference type="ARBA" id="ARBA00004651"/>
    </source>
</evidence>
<dbReference type="PANTHER" id="PTHR24221:SF590">
    <property type="entry name" value="COMPONENT LINKED WITH THE ASSEMBLY OF CYTOCHROME' TRANSPORT TRANSMEMBRANE ATP-BINDING PROTEIN ABC TRANSPORTER CYDD-RELATED"/>
    <property type="match status" value="1"/>
</dbReference>
<dbReference type="InterPro" id="IPR003593">
    <property type="entry name" value="AAA+_ATPase"/>
</dbReference>
<feature type="transmembrane region" description="Helical" evidence="8">
    <location>
        <begin position="148"/>
        <end position="168"/>
    </location>
</feature>
<dbReference type="InterPro" id="IPR039421">
    <property type="entry name" value="Type_1_exporter"/>
</dbReference>
<dbReference type="PROSITE" id="PS50893">
    <property type="entry name" value="ABC_TRANSPORTER_2"/>
    <property type="match status" value="2"/>
</dbReference>
<keyword evidence="3" id="KW-0547">Nucleotide-binding</keyword>
<feature type="transmembrane region" description="Helical" evidence="8">
    <location>
        <begin position="174"/>
        <end position="194"/>
    </location>
</feature>
<keyword evidence="6 8" id="KW-0472">Membrane</keyword>
<dbReference type="CDD" id="cd03228">
    <property type="entry name" value="ABCC_MRP_Like"/>
    <property type="match status" value="1"/>
</dbReference>
<organism evidence="11 12">
    <name type="scientific">Dactylosporangium maewongense</name>
    <dbReference type="NCBI Taxonomy" id="634393"/>
    <lineage>
        <taxon>Bacteria</taxon>
        <taxon>Bacillati</taxon>
        <taxon>Actinomycetota</taxon>
        <taxon>Actinomycetes</taxon>
        <taxon>Micromonosporales</taxon>
        <taxon>Micromonosporaceae</taxon>
        <taxon>Dactylosporangium</taxon>
    </lineage>
</organism>
<dbReference type="Proteomes" id="UP001501470">
    <property type="component" value="Unassembled WGS sequence"/>
</dbReference>
<feature type="transmembrane region" description="Helical" evidence="8">
    <location>
        <begin position="69"/>
        <end position="87"/>
    </location>
</feature>
<feature type="region of interest" description="Disordered" evidence="7">
    <location>
        <begin position="613"/>
        <end position="634"/>
    </location>
</feature>
<dbReference type="PROSITE" id="PS50929">
    <property type="entry name" value="ABC_TM1F"/>
    <property type="match status" value="2"/>
</dbReference>
<feature type="region of interest" description="Disordered" evidence="7">
    <location>
        <begin position="1225"/>
        <end position="1244"/>
    </location>
</feature>
<dbReference type="InterPro" id="IPR017871">
    <property type="entry name" value="ABC_transporter-like_CS"/>
</dbReference>
<dbReference type="CDD" id="cd18584">
    <property type="entry name" value="ABC_6TM_AarD_CydD"/>
    <property type="match status" value="1"/>
</dbReference>
<protein>
    <recommendedName>
        <fullName evidence="13">ATP-binding cassette subfamily C protein CydCD</fullName>
    </recommendedName>
</protein>
<dbReference type="InterPro" id="IPR027417">
    <property type="entry name" value="P-loop_NTPase"/>
</dbReference>
<gene>
    <name evidence="11" type="ORF">GCM10009827_003800</name>
</gene>
<dbReference type="Gene3D" id="3.40.50.300">
    <property type="entry name" value="P-loop containing nucleotide triphosphate hydrolases"/>
    <property type="match status" value="2"/>
</dbReference>
<reference evidence="11 12" key="1">
    <citation type="journal article" date="2019" name="Int. J. Syst. Evol. Microbiol.">
        <title>The Global Catalogue of Microorganisms (GCM) 10K type strain sequencing project: providing services to taxonomists for standard genome sequencing and annotation.</title>
        <authorList>
            <consortium name="The Broad Institute Genomics Platform"/>
            <consortium name="The Broad Institute Genome Sequencing Center for Infectious Disease"/>
            <person name="Wu L."/>
            <person name="Ma J."/>
        </authorList>
    </citation>
    <scope>NUCLEOTIDE SEQUENCE [LARGE SCALE GENOMIC DNA]</scope>
    <source>
        <strain evidence="11 12">JCM 15933</strain>
    </source>
</reference>
<evidence type="ECO:0000259" key="10">
    <source>
        <dbReference type="PROSITE" id="PS50929"/>
    </source>
</evidence>
<comment type="subcellular location">
    <subcellularLocation>
        <location evidence="1">Cell membrane</location>
        <topology evidence="1">Multi-pass membrane protein</topology>
    </subcellularLocation>
</comment>
<evidence type="ECO:0000259" key="9">
    <source>
        <dbReference type="PROSITE" id="PS50893"/>
    </source>
</evidence>
<keyword evidence="2 8" id="KW-0812">Transmembrane</keyword>
<dbReference type="InterPro" id="IPR011527">
    <property type="entry name" value="ABC1_TM_dom"/>
</dbReference>
<dbReference type="SUPFAM" id="SSF90123">
    <property type="entry name" value="ABC transporter transmembrane region"/>
    <property type="match status" value="2"/>
</dbReference>
<evidence type="ECO:0000256" key="8">
    <source>
        <dbReference type="SAM" id="Phobius"/>
    </source>
</evidence>